<dbReference type="Proteomes" id="UP000198809">
    <property type="component" value="Unassembled WGS sequence"/>
</dbReference>
<keyword evidence="12 14" id="KW-0472">Membrane</keyword>
<evidence type="ECO:0000313" key="17">
    <source>
        <dbReference type="EMBL" id="SEP06387.1"/>
    </source>
</evidence>
<dbReference type="PROSITE" id="PS50109">
    <property type="entry name" value="HIS_KIN"/>
    <property type="match status" value="1"/>
</dbReference>
<dbReference type="SUPFAM" id="SSF47384">
    <property type="entry name" value="Homodimeric domain of signal transducing histidine kinase"/>
    <property type="match status" value="1"/>
</dbReference>
<dbReference type="InterPro" id="IPR003018">
    <property type="entry name" value="GAF"/>
</dbReference>
<dbReference type="SMART" id="SM00388">
    <property type="entry name" value="HisKA"/>
    <property type="match status" value="1"/>
</dbReference>
<dbReference type="RefSeq" id="WP_090834653.1">
    <property type="nucleotide sequence ID" value="NZ_CP076607.1"/>
</dbReference>
<proteinExistence type="predicted"/>
<dbReference type="InterPro" id="IPR003661">
    <property type="entry name" value="HisK_dim/P_dom"/>
</dbReference>
<dbReference type="PANTHER" id="PTHR45569:SF1">
    <property type="entry name" value="SENSOR PROTEIN KDPD"/>
    <property type="match status" value="1"/>
</dbReference>
<keyword evidence="5" id="KW-0808">Transferase</keyword>
<evidence type="ECO:0000259" key="15">
    <source>
        <dbReference type="PROSITE" id="PS50109"/>
    </source>
</evidence>
<keyword evidence="4" id="KW-0597">Phosphoprotein</keyword>
<evidence type="ECO:0000256" key="2">
    <source>
        <dbReference type="ARBA" id="ARBA00004141"/>
    </source>
</evidence>
<dbReference type="InterPro" id="IPR004358">
    <property type="entry name" value="Sig_transdc_His_kin-like_C"/>
</dbReference>
<keyword evidence="19" id="KW-1185">Reference proteome</keyword>
<keyword evidence="11" id="KW-0902">Two-component regulatory system</keyword>
<dbReference type="InterPro" id="IPR029016">
    <property type="entry name" value="GAF-like_dom_sf"/>
</dbReference>
<dbReference type="GO" id="GO:0005886">
    <property type="term" value="C:plasma membrane"/>
    <property type="evidence" value="ECO:0007669"/>
    <property type="project" value="TreeGrafter"/>
</dbReference>
<evidence type="ECO:0000313" key="19">
    <source>
        <dbReference type="Proteomes" id="UP000683429"/>
    </source>
</evidence>
<reference evidence="16 19" key="2">
    <citation type="submission" date="2021-06" db="EMBL/GenBank/DDBJ databases">
        <title>Whole genome sequence of Paenibacillus sophorae DSM23020 for comparative genomics.</title>
        <authorList>
            <person name="Kim M.-J."/>
            <person name="Lee G."/>
            <person name="Shin J.-H."/>
        </authorList>
    </citation>
    <scope>NUCLEOTIDE SEQUENCE [LARGE SCALE GENOMIC DNA]</scope>
    <source>
        <strain evidence="16 19">DSM 23020</strain>
    </source>
</reference>
<dbReference type="SUPFAM" id="SSF55874">
    <property type="entry name" value="ATPase domain of HSP90 chaperone/DNA topoisomerase II/histidine kinase"/>
    <property type="match status" value="1"/>
</dbReference>
<dbReference type="Gene3D" id="1.10.287.130">
    <property type="match status" value="1"/>
</dbReference>
<evidence type="ECO:0000256" key="5">
    <source>
        <dbReference type="ARBA" id="ARBA00022679"/>
    </source>
</evidence>
<dbReference type="Gene3D" id="3.40.50.300">
    <property type="entry name" value="P-loop containing nucleotide triphosphate hydrolases"/>
    <property type="match status" value="1"/>
</dbReference>
<dbReference type="InterPro" id="IPR003594">
    <property type="entry name" value="HATPase_dom"/>
</dbReference>
<dbReference type="GO" id="GO:0042802">
    <property type="term" value="F:identical protein binding"/>
    <property type="evidence" value="ECO:0007669"/>
    <property type="project" value="UniProtKB-ARBA"/>
</dbReference>
<dbReference type="GO" id="GO:0005524">
    <property type="term" value="F:ATP binding"/>
    <property type="evidence" value="ECO:0007669"/>
    <property type="project" value="UniProtKB-KW"/>
</dbReference>
<keyword evidence="8 17" id="KW-0418">Kinase</keyword>
<dbReference type="CDD" id="cd00075">
    <property type="entry name" value="HATPase"/>
    <property type="match status" value="1"/>
</dbReference>
<dbReference type="SMART" id="SM00387">
    <property type="entry name" value="HATPase_c"/>
    <property type="match status" value="1"/>
</dbReference>
<dbReference type="InterPro" id="IPR027417">
    <property type="entry name" value="P-loop_NTPase"/>
</dbReference>
<keyword evidence="9" id="KW-0067">ATP-binding</keyword>
<dbReference type="CDD" id="cd00082">
    <property type="entry name" value="HisKA"/>
    <property type="match status" value="1"/>
</dbReference>
<evidence type="ECO:0000256" key="4">
    <source>
        <dbReference type="ARBA" id="ARBA00022553"/>
    </source>
</evidence>
<accession>A0A1H8UTT1</accession>
<keyword evidence="10 14" id="KW-1133">Transmembrane helix</keyword>
<dbReference type="STRING" id="1333845.SAMN04487895_11922"/>
<dbReference type="FunFam" id="3.40.50.300:FF:000483">
    <property type="entry name" value="Sensor histidine kinase KdpD"/>
    <property type="match status" value="1"/>
</dbReference>
<dbReference type="InterPro" id="IPR036097">
    <property type="entry name" value="HisK_dim/P_sf"/>
</dbReference>
<gene>
    <name evidence="16" type="ORF">KP014_26455</name>
    <name evidence="17" type="ORF">SAMN04487895_11922</name>
</gene>
<dbReference type="PRINTS" id="PR00344">
    <property type="entry name" value="BCTRLSENSOR"/>
</dbReference>
<evidence type="ECO:0000313" key="16">
    <source>
        <dbReference type="EMBL" id="QWU15378.1"/>
    </source>
</evidence>
<dbReference type="Proteomes" id="UP000683429">
    <property type="component" value="Chromosome"/>
</dbReference>
<dbReference type="EC" id="2.7.13.3" evidence="3"/>
<evidence type="ECO:0000256" key="9">
    <source>
        <dbReference type="ARBA" id="ARBA00022840"/>
    </source>
</evidence>
<evidence type="ECO:0000256" key="8">
    <source>
        <dbReference type="ARBA" id="ARBA00022777"/>
    </source>
</evidence>
<keyword evidence="7" id="KW-0547">Nucleotide-binding</keyword>
<dbReference type="InterPro" id="IPR025201">
    <property type="entry name" value="KdpD_TM"/>
</dbReference>
<evidence type="ECO:0000256" key="10">
    <source>
        <dbReference type="ARBA" id="ARBA00022989"/>
    </source>
</evidence>
<dbReference type="Pfam" id="PF02702">
    <property type="entry name" value="KdpD"/>
    <property type="match status" value="1"/>
</dbReference>
<evidence type="ECO:0000313" key="18">
    <source>
        <dbReference type="Proteomes" id="UP000198809"/>
    </source>
</evidence>
<dbReference type="GO" id="GO:0000155">
    <property type="term" value="F:phosphorelay sensor kinase activity"/>
    <property type="evidence" value="ECO:0007669"/>
    <property type="project" value="InterPro"/>
</dbReference>
<dbReference type="AlphaFoldDB" id="A0A1H8UTT1"/>
<evidence type="ECO:0000256" key="11">
    <source>
        <dbReference type="ARBA" id="ARBA00023012"/>
    </source>
</evidence>
<dbReference type="InterPro" id="IPR052023">
    <property type="entry name" value="Histidine_kinase_KdpD"/>
</dbReference>
<dbReference type="InterPro" id="IPR003852">
    <property type="entry name" value="Sig_transdc_His_kinase_KdpD_N"/>
</dbReference>
<dbReference type="OrthoDB" id="9806130at2"/>
<evidence type="ECO:0000256" key="1">
    <source>
        <dbReference type="ARBA" id="ARBA00000085"/>
    </source>
</evidence>
<dbReference type="Pfam" id="PF13492">
    <property type="entry name" value="GAF_3"/>
    <property type="match status" value="1"/>
</dbReference>
<evidence type="ECO:0000256" key="12">
    <source>
        <dbReference type="ARBA" id="ARBA00023136"/>
    </source>
</evidence>
<evidence type="ECO:0000256" key="6">
    <source>
        <dbReference type="ARBA" id="ARBA00022692"/>
    </source>
</evidence>
<feature type="transmembrane region" description="Helical" evidence="14">
    <location>
        <begin position="478"/>
        <end position="499"/>
    </location>
</feature>
<dbReference type="CDD" id="cd01987">
    <property type="entry name" value="USP_KdpD-like"/>
    <property type="match status" value="1"/>
</dbReference>
<dbReference type="InterPro" id="IPR036890">
    <property type="entry name" value="HATPase_C_sf"/>
</dbReference>
<dbReference type="Gene3D" id="3.30.565.10">
    <property type="entry name" value="Histidine kinase-like ATPase, C-terminal domain"/>
    <property type="match status" value="1"/>
</dbReference>
<dbReference type="InterPro" id="IPR014729">
    <property type="entry name" value="Rossmann-like_a/b/a_fold"/>
</dbReference>
<evidence type="ECO:0000256" key="14">
    <source>
        <dbReference type="SAM" id="Phobius"/>
    </source>
</evidence>
<feature type="transmembrane region" description="Helical" evidence="14">
    <location>
        <begin position="433"/>
        <end position="466"/>
    </location>
</feature>
<keyword evidence="6 14" id="KW-0812">Transmembrane</keyword>
<feature type="domain" description="Histidine kinase" evidence="15">
    <location>
        <begin position="679"/>
        <end position="896"/>
    </location>
</feature>
<protein>
    <recommendedName>
        <fullName evidence="3">histidine kinase</fullName>
        <ecNumber evidence="3">2.7.13.3</ecNumber>
    </recommendedName>
</protein>
<comment type="subcellular location">
    <subcellularLocation>
        <location evidence="2">Membrane</location>
        <topology evidence="2">Multi-pass membrane protein</topology>
    </subcellularLocation>
</comment>
<name>A0A1H8UTT1_9BACL</name>
<evidence type="ECO:0000256" key="3">
    <source>
        <dbReference type="ARBA" id="ARBA00012438"/>
    </source>
</evidence>
<dbReference type="EMBL" id="FODH01000019">
    <property type="protein sequence ID" value="SEP06387.1"/>
    <property type="molecule type" value="Genomic_DNA"/>
</dbReference>
<dbReference type="Pfam" id="PF02518">
    <property type="entry name" value="HATPase_c"/>
    <property type="match status" value="1"/>
</dbReference>
<organism evidence="17 18">
    <name type="scientific">Paenibacillus sophorae</name>
    <dbReference type="NCBI Taxonomy" id="1333845"/>
    <lineage>
        <taxon>Bacteria</taxon>
        <taxon>Bacillati</taxon>
        <taxon>Bacillota</taxon>
        <taxon>Bacilli</taxon>
        <taxon>Bacillales</taxon>
        <taxon>Paenibacillaceae</taxon>
        <taxon>Paenibacillus</taxon>
    </lineage>
</organism>
<dbReference type="Gene3D" id="3.30.450.40">
    <property type="match status" value="1"/>
</dbReference>
<dbReference type="Gene3D" id="3.40.50.620">
    <property type="entry name" value="HUPs"/>
    <property type="match status" value="1"/>
</dbReference>
<dbReference type="Gene3D" id="1.20.120.620">
    <property type="entry name" value="Backbone structure of the membrane domain of e. Coli histidine kinase receptor kdpd"/>
    <property type="match status" value="1"/>
</dbReference>
<dbReference type="Pfam" id="PF13493">
    <property type="entry name" value="DUF4118"/>
    <property type="match status" value="1"/>
</dbReference>
<reference evidence="17 18" key="1">
    <citation type="submission" date="2016-10" db="EMBL/GenBank/DDBJ databases">
        <authorList>
            <person name="de Groot N.N."/>
        </authorList>
    </citation>
    <scope>NUCLEOTIDE SEQUENCE [LARGE SCALE GENOMIC DNA]</scope>
    <source>
        <strain evidence="17 18">CGMCC 1.10238</strain>
    </source>
</reference>
<dbReference type="SUPFAM" id="SSF55781">
    <property type="entry name" value="GAF domain-like"/>
    <property type="match status" value="1"/>
</dbReference>
<evidence type="ECO:0000256" key="13">
    <source>
        <dbReference type="ARBA" id="ARBA00057300"/>
    </source>
</evidence>
<dbReference type="SUPFAM" id="SSF52402">
    <property type="entry name" value="Adenine nucleotide alpha hydrolases-like"/>
    <property type="match status" value="1"/>
</dbReference>
<evidence type="ECO:0000256" key="7">
    <source>
        <dbReference type="ARBA" id="ARBA00022741"/>
    </source>
</evidence>
<sequence length="911" mass="101330">MLSYQDERPDPDELLKDIPSEQGLRTGKLKIFFGYAAGVGKTYAMLDDAREQLQRGVDVLVGYVEPHTRPETLQLLEGLPTLAPKVVEHKHIRLREFDLDQALERKPELILVDELAHSNADGVRNKKRYQDVEELLQAGIDVYTTVNVQHIESLNDVVQGITKVVVRETIPDYVFDCADKVKLIDIDPDELLKRFTEGKIYRPERAATAMDHFFTNSNLRLLREIAMRKAADRISHDNLSERRTPGKSAGIKWLVCISPSPTSAKCIRWTARTAEAFHAPWTAVYVERADGEQGGGFPDKSVRDNMELAERLGAEVVTLSGYDVASCIAEYAKLSDITNIVIGKSRTKKRFGRRFEMALEDKLLSRLPQTEIHIIPDSAALKPYRKPKVRLPADRLYFSRADTLKAMGILAAATLCSFGLHRMNVGDQNIIMVYILSVLIVSRITTGYAYGVAASVLSVLMFNFLFTYPYFSFSAVQAGYPLTFVIMLVVALTTSALTVRNRMQARVAVERERRTEVLYEINKKLLITRELEQIVKLTSSYIVKLFGRSVIFYTSDPADGMEGSLLAAYGEDASLLQTSEEAAVAHWVFANQKRAGAGTDTLQGANGFYMPVISQARVLGVIGISCFGGALLGPGQRSFLRMIASQVAMALERQRLSDEQRRILLDSEKEKMRSNLLRAISHDLRTPLTGILGASSAMLESGDALDQEVKGRLLQHIKEDSQWLIRMVENLLSITRIKEGSVNVSKTAEAAEEIVAEAISRIRSRFKDRNINVKVPDELLMVPMDGTLIEQVIINLVENAIKHSGENTLIEVTLMKKGNNAVLEVSDNGEGIDERELPHLFDSYAASGGRSPDSSRGMGIGLSICMSIVKAHRGKLEAENKRSGGAVFRVILPLEEEASNEWKSPDSGRRG</sequence>
<comment type="catalytic activity">
    <reaction evidence="1">
        <text>ATP + protein L-histidine = ADP + protein N-phospho-L-histidine.</text>
        <dbReference type="EC" id="2.7.13.3"/>
    </reaction>
</comment>
<dbReference type="Pfam" id="PF00512">
    <property type="entry name" value="HisKA"/>
    <property type="match status" value="1"/>
</dbReference>
<dbReference type="FunFam" id="3.30.565.10:FF:000042">
    <property type="entry name" value="Two-component sensor histidine kinase KdpD"/>
    <property type="match status" value="1"/>
</dbReference>
<dbReference type="InterPro" id="IPR005467">
    <property type="entry name" value="His_kinase_dom"/>
</dbReference>
<dbReference type="GO" id="GO:0005737">
    <property type="term" value="C:cytoplasm"/>
    <property type="evidence" value="ECO:0007669"/>
    <property type="project" value="UniProtKB-ARBA"/>
</dbReference>
<dbReference type="PANTHER" id="PTHR45569">
    <property type="entry name" value="SENSOR PROTEIN KDPD"/>
    <property type="match status" value="1"/>
</dbReference>
<dbReference type="EMBL" id="CP076607">
    <property type="protein sequence ID" value="QWU15378.1"/>
    <property type="molecule type" value="Genomic_DNA"/>
</dbReference>
<comment type="function">
    <text evidence="13">Member of the two-component regulatory system KdpD/KdpE involved in the regulation of the kdp operon. KdpD may function as a membrane-associated protein kinase that phosphorylates KdpE in response to environmental signals.</text>
</comment>
<dbReference type="InterPro" id="IPR038318">
    <property type="entry name" value="KdpD_sf"/>
</dbReference>